<name>A0ABX1H1R0_9ACTN</name>
<dbReference type="EMBL" id="JAAWWP010000007">
    <property type="protein sequence ID" value="NKI42268.1"/>
    <property type="molecule type" value="Genomic_DNA"/>
</dbReference>
<dbReference type="RefSeq" id="WP_168539256.1">
    <property type="nucleotide sequence ID" value="NZ_JAAWWP010000007.1"/>
</dbReference>
<feature type="coiled-coil region" evidence="1">
    <location>
        <begin position="73"/>
        <end position="107"/>
    </location>
</feature>
<evidence type="ECO:0000313" key="2">
    <source>
        <dbReference type="EMBL" id="NKI42268.1"/>
    </source>
</evidence>
<organism evidence="2 3">
    <name type="scientific">Streptomyces physcomitrii</name>
    <dbReference type="NCBI Taxonomy" id="2724184"/>
    <lineage>
        <taxon>Bacteria</taxon>
        <taxon>Bacillati</taxon>
        <taxon>Actinomycetota</taxon>
        <taxon>Actinomycetes</taxon>
        <taxon>Kitasatosporales</taxon>
        <taxon>Streptomycetaceae</taxon>
        <taxon>Streptomyces</taxon>
    </lineage>
</organism>
<comment type="caution">
    <text evidence="2">The sequence shown here is derived from an EMBL/GenBank/DDBJ whole genome shotgun (WGS) entry which is preliminary data.</text>
</comment>
<protein>
    <recommendedName>
        <fullName evidence="4">Transposase</fullName>
    </recommendedName>
</protein>
<keyword evidence="3" id="KW-1185">Reference proteome</keyword>
<keyword evidence="1" id="KW-0175">Coiled coil</keyword>
<accession>A0ABX1H1R0</accession>
<reference evidence="2 3" key="1">
    <citation type="submission" date="2020-04" db="EMBL/GenBank/DDBJ databases">
        <title>Phylogenetic Diversity and Antibacterial Activity against Ralstonia solanacearum of Endophytic Actinomycete Isolated from Moss.</title>
        <authorList>
            <person name="Zhuang X."/>
        </authorList>
    </citation>
    <scope>NUCLEOTIDE SEQUENCE [LARGE SCALE GENOMIC DNA]</scope>
    <source>
        <strain evidence="2 3">LD120</strain>
    </source>
</reference>
<evidence type="ECO:0000313" key="3">
    <source>
        <dbReference type="Proteomes" id="UP000772196"/>
    </source>
</evidence>
<gene>
    <name evidence="2" type="ORF">HFV08_13645</name>
</gene>
<evidence type="ECO:0000256" key="1">
    <source>
        <dbReference type="SAM" id="Coils"/>
    </source>
</evidence>
<evidence type="ECO:0008006" key="4">
    <source>
        <dbReference type="Google" id="ProtNLM"/>
    </source>
</evidence>
<sequence length="138" mass="15578">MNPQHHDERTRIREAMNRLLAGQATVSNGGLTATALAVEAGVHRMALLKRHVDLKNEFYQRVRAETQQVPEPEQRLRETVAKLRKTLDNKEKELKELRQLVTNLTLANAVLTHQQHAPQPSPGLLAADNVIPFRPLDS</sequence>
<proteinExistence type="predicted"/>
<dbReference type="Proteomes" id="UP000772196">
    <property type="component" value="Unassembled WGS sequence"/>
</dbReference>